<dbReference type="EMBL" id="SWCJ01000001">
    <property type="protein sequence ID" value="TKB58460.1"/>
    <property type="molecule type" value="Genomic_DNA"/>
</dbReference>
<dbReference type="PANTHER" id="PTHR38099">
    <property type="entry name" value="LARGE RIBOSOMAL RNA SUBUNIT ACCUMULATION PROTEIN YCED"/>
    <property type="match status" value="1"/>
</dbReference>
<reference evidence="6 7" key="1">
    <citation type="submission" date="2019-04" db="EMBL/GenBank/DDBJ databases">
        <authorList>
            <person name="Hwang J.C."/>
        </authorList>
    </citation>
    <scope>NUCLEOTIDE SEQUENCE [LARGE SCALE GENOMIC DNA]</scope>
    <source>
        <strain evidence="6 7">IMCC35002</strain>
    </source>
</reference>
<keyword evidence="7" id="KW-1185">Reference proteome</keyword>
<evidence type="ECO:0000256" key="5">
    <source>
        <dbReference type="ARBA" id="ARBA00031841"/>
    </source>
</evidence>
<dbReference type="InterPro" id="IPR039255">
    <property type="entry name" value="YceD_bac"/>
</dbReference>
<dbReference type="OrthoDB" id="9786771at2"/>
<comment type="function">
    <text evidence="1">Plays a role in synthesis, processing and/or stability of 23S rRNA.</text>
</comment>
<dbReference type="InterPro" id="IPR003772">
    <property type="entry name" value="YceD"/>
</dbReference>
<dbReference type="RefSeq" id="WP_136861609.1">
    <property type="nucleotide sequence ID" value="NZ_SWCJ01000001.1"/>
</dbReference>
<name>A0A4U1BSV8_9GAMM</name>
<evidence type="ECO:0000313" key="6">
    <source>
        <dbReference type="EMBL" id="TKB58460.1"/>
    </source>
</evidence>
<evidence type="ECO:0000256" key="3">
    <source>
        <dbReference type="ARBA" id="ARBA00015716"/>
    </source>
</evidence>
<dbReference type="AlphaFoldDB" id="A0A4U1BSV8"/>
<dbReference type="GO" id="GO:0042254">
    <property type="term" value="P:ribosome biogenesis"/>
    <property type="evidence" value="ECO:0007669"/>
    <property type="project" value="UniProtKB-KW"/>
</dbReference>
<evidence type="ECO:0000256" key="2">
    <source>
        <dbReference type="ARBA" id="ARBA00010740"/>
    </source>
</evidence>
<protein>
    <recommendedName>
        <fullName evidence="3">Large ribosomal RNA subunit accumulation protein YceD</fullName>
    </recommendedName>
    <alternativeName>
        <fullName evidence="5">23S rRNA accumulation protein YceD</fullName>
    </alternativeName>
</protein>
<evidence type="ECO:0000313" key="7">
    <source>
        <dbReference type="Proteomes" id="UP000305675"/>
    </source>
</evidence>
<proteinExistence type="inferred from homology"/>
<evidence type="ECO:0000256" key="1">
    <source>
        <dbReference type="ARBA" id="ARBA00002868"/>
    </source>
</evidence>
<comment type="caution">
    <text evidence="6">The sequence shown here is derived from an EMBL/GenBank/DDBJ whole genome shotgun (WGS) entry which is preliminary data.</text>
</comment>
<sequence>MQNVQIPVSLDPKRAAQRGLSYEGILRSKNLKRLNGVSSGDCTDAEVSVECGTDIQGIVYLKGKAVTELTLMCQRCMETFQHTIAVEFAYSPVKDDAQVEELPDAYDPIELNEHGEVRLQELVEDELLLAVPMMPMHDLADCNRPETEIVVGELPPITPEEERPNPFAVLQNLKSK</sequence>
<dbReference type="GO" id="GO:0005829">
    <property type="term" value="C:cytosol"/>
    <property type="evidence" value="ECO:0007669"/>
    <property type="project" value="TreeGrafter"/>
</dbReference>
<organism evidence="6 7">
    <name type="scientific">Ferrimonas aestuarii</name>
    <dbReference type="NCBI Taxonomy" id="2569539"/>
    <lineage>
        <taxon>Bacteria</taxon>
        <taxon>Pseudomonadati</taxon>
        <taxon>Pseudomonadota</taxon>
        <taxon>Gammaproteobacteria</taxon>
        <taxon>Alteromonadales</taxon>
        <taxon>Ferrimonadaceae</taxon>
        <taxon>Ferrimonas</taxon>
    </lineage>
</organism>
<dbReference type="PANTHER" id="PTHR38099:SF1">
    <property type="entry name" value="LARGE RIBOSOMAL RNA SUBUNIT ACCUMULATION PROTEIN YCED"/>
    <property type="match status" value="1"/>
</dbReference>
<comment type="similarity">
    <text evidence="2">Belongs to the DUF177 domain family.</text>
</comment>
<dbReference type="Proteomes" id="UP000305675">
    <property type="component" value="Unassembled WGS sequence"/>
</dbReference>
<evidence type="ECO:0000256" key="4">
    <source>
        <dbReference type="ARBA" id="ARBA00022517"/>
    </source>
</evidence>
<gene>
    <name evidence="6" type="primary">yceD</name>
    <name evidence="6" type="ORF">FCL42_01570</name>
</gene>
<accession>A0A4U1BSV8</accession>
<dbReference type="Pfam" id="PF02620">
    <property type="entry name" value="YceD"/>
    <property type="match status" value="1"/>
</dbReference>
<dbReference type="NCBIfam" id="NF008395">
    <property type="entry name" value="PRK11193.1"/>
    <property type="match status" value="1"/>
</dbReference>
<keyword evidence="4" id="KW-0690">Ribosome biogenesis</keyword>